<keyword evidence="2" id="KW-1133">Transmembrane helix</keyword>
<dbReference type="AlphaFoldDB" id="A0A2N5XX39"/>
<reference evidence="4 5" key="1">
    <citation type="submission" date="2018-01" db="EMBL/GenBank/DDBJ databases">
        <title>The draft genome sequence of Cohaesibacter sp. H1304.</title>
        <authorList>
            <person name="Wang N.-N."/>
            <person name="Du Z.-J."/>
        </authorList>
    </citation>
    <scope>NUCLEOTIDE SEQUENCE [LARGE SCALE GENOMIC DNA]</scope>
    <source>
        <strain evidence="4 5">H1304</strain>
    </source>
</reference>
<dbReference type="EMBL" id="PKUQ01000001">
    <property type="protein sequence ID" value="PLW79059.1"/>
    <property type="molecule type" value="Genomic_DNA"/>
</dbReference>
<evidence type="ECO:0000313" key="4">
    <source>
        <dbReference type="EMBL" id="PLW79059.1"/>
    </source>
</evidence>
<comment type="caution">
    <text evidence="4">The sequence shown here is derived from an EMBL/GenBank/DDBJ whole genome shotgun (WGS) entry which is preliminary data.</text>
</comment>
<name>A0A2N5XX39_9HYPH</name>
<evidence type="ECO:0000256" key="1">
    <source>
        <dbReference type="SAM" id="MobiDB-lite"/>
    </source>
</evidence>
<keyword evidence="2" id="KW-0472">Membrane</keyword>
<dbReference type="OrthoDB" id="8457111at2"/>
<organism evidence="4 5">
    <name type="scientific">Cohaesibacter celericrescens</name>
    <dbReference type="NCBI Taxonomy" id="2067669"/>
    <lineage>
        <taxon>Bacteria</taxon>
        <taxon>Pseudomonadati</taxon>
        <taxon>Pseudomonadota</taxon>
        <taxon>Alphaproteobacteria</taxon>
        <taxon>Hyphomicrobiales</taxon>
        <taxon>Cohaesibacteraceae</taxon>
    </lineage>
</organism>
<evidence type="ECO:0008006" key="6">
    <source>
        <dbReference type="Google" id="ProtNLM"/>
    </source>
</evidence>
<protein>
    <recommendedName>
        <fullName evidence="6">DUF2059 domain-containing protein</fullName>
    </recommendedName>
</protein>
<dbReference type="Proteomes" id="UP000234881">
    <property type="component" value="Unassembled WGS sequence"/>
</dbReference>
<feature type="chain" id="PRO_5014957088" description="DUF2059 domain-containing protein" evidence="3">
    <location>
        <begin position="26"/>
        <end position="185"/>
    </location>
</feature>
<feature type="region of interest" description="Disordered" evidence="1">
    <location>
        <begin position="157"/>
        <end position="185"/>
    </location>
</feature>
<proteinExistence type="predicted"/>
<evidence type="ECO:0000256" key="3">
    <source>
        <dbReference type="SAM" id="SignalP"/>
    </source>
</evidence>
<dbReference type="RefSeq" id="WP_101532141.1">
    <property type="nucleotide sequence ID" value="NZ_PKUQ01000001.1"/>
</dbReference>
<gene>
    <name evidence="4" type="ORF">C0081_02175</name>
</gene>
<feature type="signal peptide" evidence="3">
    <location>
        <begin position="1"/>
        <end position="25"/>
    </location>
</feature>
<evidence type="ECO:0000313" key="5">
    <source>
        <dbReference type="Proteomes" id="UP000234881"/>
    </source>
</evidence>
<keyword evidence="5" id="KW-1185">Reference proteome</keyword>
<keyword evidence="3" id="KW-0732">Signal</keyword>
<accession>A0A2N5XX39</accession>
<sequence length="185" mass="19560">MRKSSFVTAIYSLLAGAFVSSSAFAQEVQGYQIDTAPLVQMMLPYVETLLMAGVAVVTTWLSAKANKYLGVQLDAKHRATIESVIQSRLRQALAYAADQHAPIIQTKRQLLKSVSDYVISKAPDAVKHFGLSPADLESMILGRVGTNIKALTEARNVDAGSNGSGQGPLDLTDGLGAGPNAQAQG</sequence>
<keyword evidence="2" id="KW-0812">Transmembrane</keyword>
<evidence type="ECO:0000256" key="2">
    <source>
        <dbReference type="SAM" id="Phobius"/>
    </source>
</evidence>
<feature type="transmembrane region" description="Helical" evidence="2">
    <location>
        <begin position="41"/>
        <end position="63"/>
    </location>
</feature>